<organism evidence="1 2">
    <name type="scientific">Acinonyx jubatus</name>
    <name type="common">Cheetah</name>
    <dbReference type="NCBI Taxonomy" id="32536"/>
    <lineage>
        <taxon>Eukaryota</taxon>
        <taxon>Metazoa</taxon>
        <taxon>Chordata</taxon>
        <taxon>Craniata</taxon>
        <taxon>Vertebrata</taxon>
        <taxon>Euteleostomi</taxon>
        <taxon>Mammalia</taxon>
        <taxon>Eutheria</taxon>
        <taxon>Laurasiatheria</taxon>
        <taxon>Carnivora</taxon>
        <taxon>Feliformia</taxon>
        <taxon>Felidae</taxon>
        <taxon>Felinae</taxon>
        <taxon>Acinonyx</taxon>
    </lineage>
</organism>
<accession>A0ABM3ND59</accession>
<gene>
    <name evidence="2" type="primary">LOC106976767</name>
</gene>
<dbReference type="RefSeq" id="XP_053057359.1">
    <property type="nucleotide sequence ID" value="XM_053201384.1"/>
</dbReference>
<name>A0ABM3ND59_ACIJB</name>
<evidence type="ECO:0000313" key="2">
    <source>
        <dbReference type="RefSeq" id="XP_053057359.1"/>
    </source>
</evidence>
<keyword evidence="1" id="KW-1185">Reference proteome</keyword>
<sequence length="253" mass="27708">MPDLESASEVATDLKAENHENVTLLLGFDHGKVESICLQAACTCKSTICHQWGSPITWTLQRVLAEPCSLHVESSEASVWNAVHREEGEGQIPLGGRLGSALYPSACWKLFVAKEQLFPGALPCLDPQVLSPESETCHFCRKETTYWFSSEEKKLWQRHKDSISVNFGACSHSLLALPLMPITWVSSNMPMKTSTPLREGCMEGWGPESPLQCPQTPPVSSGEGDHQDDAPHCLCGSGLSPICKTGYKCLSQH</sequence>
<evidence type="ECO:0000313" key="1">
    <source>
        <dbReference type="Proteomes" id="UP001652583"/>
    </source>
</evidence>
<proteinExistence type="predicted"/>
<dbReference type="GeneID" id="106976767"/>
<dbReference type="Proteomes" id="UP001652583">
    <property type="component" value="Chromosome A3"/>
</dbReference>
<protein>
    <submittedName>
        <fullName evidence="2">Uncharacterized protein LOC106976767</fullName>
    </submittedName>
</protein>
<reference evidence="2" key="1">
    <citation type="submission" date="2025-08" db="UniProtKB">
        <authorList>
            <consortium name="RefSeq"/>
        </authorList>
    </citation>
    <scope>IDENTIFICATION</scope>
    <source>
        <tissue evidence="2">Blood</tissue>
    </source>
</reference>